<dbReference type="PANTHER" id="PTHR11161">
    <property type="entry name" value="O-ACYLTRANSFERASE"/>
    <property type="match status" value="1"/>
</dbReference>
<dbReference type="Proteomes" id="UP000054359">
    <property type="component" value="Unassembled WGS sequence"/>
</dbReference>
<organism evidence="3 4">
    <name type="scientific">Stegodyphus mimosarum</name>
    <name type="common">African social velvet spider</name>
    <dbReference type="NCBI Taxonomy" id="407821"/>
    <lineage>
        <taxon>Eukaryota</taxon>
        <taxon>Metazoa</taxon>
        <taxon>Ecdysozoa</taxon>
        <taxon>Arthropoda</taxon>
        <taxon>Chelicerata</taxon>
        <taxon>Arachnida</taxon>
        <taxon>Araneae</taxon>
        <taxon>Araneomorphae</taxon>
        <taxon>Entelegynae</taxon>
        <taxon>Eresoidea</taxon>
        <taxon>Eresidae</taxon>
        <taxon>Stegodyphus</taxon>
    </lineage>
</organism>
<accession>A0A087UFJ5</accession>
<feature type="non-terminal residue" evidence="3">
    <location>
        <position position="260"/>
    </location>
</feature>
<evidence type="ECO:0000259" key="2">
    <source>
        <dbReference type="SMART" id="SM00703"/>
    </source>
</evidence>
<feature type="domain" description="Nose resistant-to-fluoxetine protein N-terminal" evidence="2">
    <location>
        <begin position="89"/>
        <end position="243"/>
    </location>
</feature>
<feature type="signal peptide" evidence="1">
    <location>
        <begin position="1"/>
        <end position="28"/>
    </location>
</feature>
<keyword evidence="1" id="KW-0732">Signal</keyword>
<dbReference type="PANTHER" id="PTHR11161:SF0">
    <property type="entry name" value="O-ACYLTRANSFERASE LIKE PROTEIN"/>
    <property type="match status" value="1"/>
</dbReference>
<keyword evidence="4" id="KW-1185">Reference proteome</keyword>
<evidence type="ECO:0000313" key="4">
    <source>
        <dbReference type="Proteomes" id="UP000054359"/>
    </source>
</evidence>
<proteinExistence type="predicted"/>
<dbReference type="InterPro" id="IPR006621">
    <property type="entry name" value="Nose-resist-to-fluoxetine_N"/>
</dbReference>
<sequence>MATKNMEGNWKVFFWAACFAIIFSMSDAKKVKREDEDNSMDKILNDPSHPDYISANWHNTDVKIAQGVEQMMKKLMPMVIRSSSSVDLSGPCMASLFKMMLGLRQSKTWAFKVIDSWGKPGDGLFEGNFGYVGDYDECVNQVIPELKDQEGNPQKGLYCLVRFTPILPPKPQLYTLFHKIPELANITNQNTSFAETAKNAHWFYLLGLRMGVCVPNSCTADDVHSILDQIPKQLSVKGTLTVQNCETKQYFTVNNDQIAI</sequence>
<feature type="chain" id="PRO_5001830459" evidence="1">
    <location>
        <begin position="29"/>
        <end position="260"/>
    </location>
</feature>
<dbReference type="SMART" id="SM00703">
    <property type="entry name" value="NRF"/>
    <property type="match status" value="1"/>
</dbReference>
<dbReference type="InterPro" id="IPR052728">
    <property type="entry name" value="O2_lipid_transport_reg"/>
</dbReference>
<evidence type="ECO:0000256" key="1">
    <source>
        <dbReference type="SAM" id="SignalP"/>
    </source>
</evidence>
<dbReference type="OrthoDB" id="6425847at2759"/>
<gene>
    <name evidence="3" type="ORF">X975_09085</name>
</gene>
<protein>
    <submittedName>
        <fullName evidence="3">Nose resistant to fluoxetine protein 6</fullName>
    </submittedName>
</protein>
<dbReference type="Pfam" id="PF20146">
    <property type="entry name" value="NRF"/>
    <property type="match status" value="1"/>
</dbReference>
<dbReference type="AlphaFoldDB" id="A0A087UFJ5"/>
<reference evidence="3 4" key="1">
    <citation type="submission" date="2013-11" db="EMBL/GenBank/DDBJ databases">
        <title>Genome sequencing of Stegodyphus mimosarum.</title>
        <authorList>
            <person name="Bechsgaard J."/>
        </authorList>
    </citation>
    <scope>NUCLEOTIDE SEQUENCE [LARGE SCALE GENOMIC DNA]</scope>
</reference>
<name>A0A087UFJ5_STEMI</name>
<dbReference type="EMBL" id="KK119602">
    <property type="protein sequence ID" value="KFM76134.1"/>
    <property type="molecule type" value="Genomic_DNA"/>
</dbReference>
<evidence type="ECO:0000313" key="3">
    <source>
        <dbReference type="EMBL" id="KFM76134.1"/>
    </source>
</evidence>
<dbReference type="OMA" id="DEPNYEQ"/>